<sequence>MGQYKWVVKELDCSLPLHQHWSAEAVVSYGGMLWWVDLSYGRLLACDPFTDKPELLHVPLPPVLDQLPVESYRLNWGAHHCVMVSGGKLRFVQIHGSPDAPLVSTWALTEARKWNPERNVPLHDIWVEESYLDTMLPWSIPALALLDPADPDKLYFFLGSCIFAVDLRRRKVVEFSEFGMPDPANPYVVRSSHLVQAWQYDPSSTRSDSVLTCLRQEKEIAARSRNVVFNEEVMFNDSPSTDISDAIDSPDVSDDEQHRIGVHVEHAKENENVGPETNNDDNDVPPSPPIVQRQGRSIAADRPKRNIAPPTRLIQECDIVDYALSCAEQVEHDIEPATYIEAIASVDKEKWVGAMQEEMQSLEKNGTWDVVHLPKQKKVVRCKWIFKRKEGLSPNEPPRFKARLVAKGFSQIPGVDYNDVFSPVVKHSSIRAFFDIVAMHDLELEQLDVKTAFLHGELEEEIYMDQPEGYVVPVDTWLILVKNIGKFRYLRGTSKACLRFGRIGEGLAGYVDSDYAGDLDKRRSLTGYVFTGGCAVSWKATLQDAVAQSTTEAEYMAITEAGKEAVWLKGLYAELCGDNSCIKLFSESQSAIYLTKDQMFHERTKHIDIKYHAIRDVVAKGKVKVCKISTHDNPADMMTKPSLCPSLSFAQAWLV</sequence>
<dbReference type="AlphaFoldDB" id="A0AAD8RU80"/>
<accession>A0AAD8RU80</accession>
<feature type="region of interest" description="Disordered" evidence="1">
    <location>
        <begin position="265"/>
        <end position="287"/>
    </location>
</feature>
<protein>
    <submittedName>
        <fullName evidence="4">Uncharacterized protein</fullName>
    </submittedName>
</protein>
<dbReference type="PANTHER" id="PTHR33086">
    <property type="entry name" value="OS05G0468200 PROTEIN-RELATED"/>
    <property type="match status" value="1"/>
</dbReference>
<dbReference type="Pfam" id="PF07727">
    <property type="entry name" value="RVT_2"/>
    <property type="match status" value="1"/>
</dbReference>
<evidence type="ECO:0000259" key="2">
    <source>
        <dbReference type="Pfam" id="PF07727"/>
    </source>
</evidence>
<organism evidence="4 5">
    <name type="scientific">Lolium multiflorum</name>
    <name type="common">Italian ryegrass</name>
    <name type="synonym">Lolium perenne subsp. multiflorum</name>
    <dbReference type="NCBI Taxonomy" id="4521"/>
    <lineage>
        <taxon>Eukaryota</taxon>
        <taxon>Viridiplantae</taxon>
        <taxon>Streptophyta</taxon>
        <taxon>Embryophyta</taxon>
        <taxon>Tracheophyta</taxon>
        <taxon>Spermatophyta</taxon>
        <taxon>Magnoliopsida</taxon>
        <taxon>Liliopsida</taxon>
        <taxon>Poales</taxon>
        <taxon>Poaceae</taxon>
        <taxon>BOP clade</taxon>
        <taxon>Pooideae</taxon>
        <taxon>Poodae</taxon>
        <taxon>Poeae</taxon>
        <taxon>Poeae Chloroplast Group 2 (Poeae type)</taxon>
        <taxon>Loliodinae</taxon>
        <taxon>Loliinae</taxon>
        <taxon>Lolium</taxon>
    </lineage>
</organism>
<dbReference type="InterPro" id="IPR013103">
    <property type="entry name" value="RVT_2"/>
</dbReference>
<evidence type="ECO:0000259" key="3">
    <source>
        <dbReference type="Pfam" id="PF07762"/>
    </source>
</evidence>
<name>A0AAD8RU80_LOLMU</name>
<evidence type="ECO:0000256" key="1">
    <source>
        <dbReference type="SAM" id="MobiDB-lite"/>
    </source>
</evidence>
<proteinExistence type="predicted"/>
<dbReference type="InterPro" id="IPR011676">
    <property type="entry name" value="DUF1618"/>
</dbReference>
<evidence type="ECO:0000313" key="4">
    <source>
        <dbReference type="EMBL" id="KAK1631283.1"/>
    </source>
</evidence>
<gene>
    <name evidence="4" type="ORF">QYE76_005598</name>
</gene>
<feature type="domain" description="Reverse transcriptase Ty1/copia-type" evidence="2">
    <location>
        <begin position="365"/>
        <end position="472"/>
    </location>
</feature>
<comment type="caution">
    <text evidence="4">The sequence shown here is derived from an EMBL/GenBank/DDBJ whole genome shotgun (WGS) entry which is preliminary data.</text>
</comment>
<dbReference type="PANTHER" id="PTHR33086:SF46">
    <property type="entry name" value="EXPRESSED PROTEIN"/>
    <property type="match status" value="1"/>
</dbReference>
<dbReference type="CDD" id="cd09272">
    <property type="entry name" value="RNase_HI_RT_Ty1"/>
    <property type="match status" value="1"/>
</dbReference>
<feature type="domain" description="DUF1618" evidence="3">
    <location>
        <begin position="35"/>
        <end position="155"/>
    </location>
</feature>
<dbReference type="Proteomes" id="UP001231189">
    <property type="component" value="Unassembled WGS sequence"/>
</dbReference>
<dbReference type="Pfam" id="PF07762">
    <property type="entry name" value="DUF1618"/>
    <property type="match status" value="1"/>
</dbReference>
<dbReference type="EMBL" id="JAUUTY010000005">
    <property type="protein sequence ID" value="KAK1631283.1"/>
    <property type="molecule type" value="Genomic_DNA"/>
</dbReference>
<evidence type="ECO:0000313" key="5">
    <source>
        <dbReference type="Proteomes" id="UP001231189"/>
    </source>
</evidence>
<keyword evidence="5" id="KW-1185">Reference proteome</keyword>
<reference evidence="4" key="1">
    <citation type="submission" date="2023-07" db="EMBL/GenBank/DDBJ databases">
        <title>A chromosome-level genome assembly of Lolium multiflorum.</title>
        <authorList>
            <person name="Chen Y."/>
            <person name="Copetti D."/>
            <person name="Kolliker R."/>
            <person name="Studer B."/>
        </authorList>
    </citation>
    <scope>NUCLEOTIDE SEQUENCE</scope>
    <source>
        <strain evidence="4">02402/16</strain>
        <tissue evidence="4">Leaf</tissue>
    </source>
</reference>